<dbReference type="Proteomes" id="UP001060215">
    <property type="component" value="Chromosome 3"/>
</dbReference>
<keyword evidence="2" id="KW-1185">Reference proteome</keyword>
<reference evidence="1 2" key="1">
    <citation type="journal article" date="2022" name="Plant J.">
        <title>Chromosome-level genome of Camellia lanceoleosa provides a valuable resource for understanding genome evolution and self-incompatibility.</title>
        <authorList>
            <person name="Gong W."/>
            <person name="Xiao S."/>
            <person name="Wang L."/>
            <person name="Liao Z."/>
            <person name="Chang Y."/>
            <person name="Mo W."/>
            <person name="Hu G."/>
            <person name="Li W."/>
            <person name="Zhao G."/>
            <person name="Zhu H."/>
            <person name="Hu X."/>
            <person name="Ji K."/>
            <person name="Xiang X."/>
            <person name="Song Q."/>
            <person name="Yuan D."/>
            <person name="Jin S."/>
            <person name="Zhang L."/>
        </authorList>
    </citation>
    <scope>NUCLEOTIDE SEQUENCE [LARGE SCALE GENOMIC DNA]</scope>
    <source>
        <strain evidence="1">SQ_2022a</strain>
    </source>
</reference>
<sequence length="529" mass="59338">MDADHGGSPARRSADGTGTLNYSTVTNQQHDQEEGNESEKSREEEDLLERHSRKKGNVLDGPVSVTRSFKEALSSPFHLISSTEQPDLPPDAVVEEVSDLDSSIPSIALSKEEIDRIRNPWQNSLIVKLMGRSLGYTYLMDRLKNLWKLNGTFIGIDLGNHFFLMKFQDVADLNKVLNEGPWFVGRNFLAIRRWEPDFQPEKASLSTTVVWVRLHSLPIEYFDNQILRRIGNKLGKVLKVDFHTENGDRGRFARLCVQIDMAKPLIAKLLVGSILIKIAYEGINAICFHCGMIGHKSSECPSQIHTNQSSGKLDTTTSSSSASDTFGPWMLVQRKGKQLKKPVPAKQNNRRTKQVWKRKDTNFQILAPTVQDQAVHPLPLQPSTFNVDSNPSSHIPLHVNPFECLTDCSTPPLETVPNILHLSKVLHSAADLQPGTPQPTTSASAPLCLIYTPLCFVPPPPRPVCNLYLHHHLLLFLPTPSLYTLLPLTQPFTMPRRTPHFRPSRNNRRRPSSPHSAPTLPFRLNSVEG</sequence>
<protein>
    <submittedName>
        <fullName evidence="1">Uncharacterized protein</fullName>
    </submittedName>
</protein>
<proteinExistence type="predicted"/>
<organism evidence="1 2">
    <name type="scientific">Camellia lanceoleosa</name>
    <dbReference type="NCBI Taxonomy" id="1840588"/>
    <lineage>
        <taxon>Eukaryota</taxon>
        <taxon>Viridiplantae</taxon>
        <taxon>Streptophyta</taxon>
        <taxon>Embryophyta</taxon>
        <taxon>Tracheophyta</taxon>
        <taxon>Spermatophyta</taxon>
        <taxon>Magnoliopsida</taxon>
        <taxon>eudicotyledons</taxon>
        <taxon>Gunneridae</taxon>
        <taxon>Pentapetalae</taxon>
        <taxon>asterids</taxon>
        <taxon>Ericales</taxon>
        <taxon>Theaceae</taxon>
        <taxon>Camellia</taxon>
    </lineage>
</organism>
<comment type="caution">
    <text evidence="1">The sequence shown here is derived from an EMBL/GenBank/DDBJ whole genome shotgun (WGS) entry which is preliminary data.</text>
</comment>
<gene>
    <name evidence="1" type="ORF">LOK49_LG02G02041</name>
</gene>
<name>A0ACC0ITY8_9ERIC</name>
<evidence type="ECO:0000313" key="1">
    <source>
        <dbReference type="EMBL" id="KAI8028573.1"/>
    </source>
</evidence>
<dbReference type="EMBL" id="CM045760">
    <property type="protein sequence ID" value="KAI8028573.1"/>
    <property type="molecule type" value="Genomic_DNA"/>
</dbReference>
<accession>A0ACC0ITY8</accession>
<evidence type="ECO:0000313" key="2">
    <source>
        <dbReference type="Proteomes" id="UP001060215"/>
    </source>
</evidence>